<keyword evidence="3" id="KW-0862">Zinc</keyword>
<dbReference type="Gene3D" id="2.10.110.10">
    <property type="entry name" value="Cysteine Rich Protein"/>
    <property type="match status" value="1"/>
</dbReference>
<dbReference type="SUPFAM" id="SSF57716">
    <property type="entry name" value="Glucocorticoid receptor-like (DNA-binding domain)"/>
    <property type="match status" value="1"/>
</dbReference>
<dbReference type="InterPro" id="IPR001781">
    <property type="entry name" value="Znf_LIM"/>
</dbReference>
<dbReference type="GO" id="GO:0003712">
    <property type="term" value="F:transcription coregulator activity"/>
    <property type="evidence" value="ECO:0007669"/>
    <property type="project" value="TreeGrafter"/>
</dbReference>
<evidence type="ECO:0000256" key="4">
    <source>
        <dbReference type="ARBA" id="ARBA00023038"/>
    </source>
</evidence>
<keyword evidence="2" id="KW-0677">Repeat</keyword>
<keyword evidence="6" id="KW-1185">Reference proteome</keyword>
<dbReference type="GO" id="GO:0030018">
    <property type="term" value="C:Z disc"/>
    <property type="evidence" value="ECO:0007669"/>
    <property type="project" value="TreeGrafter"/>
</dbReference>
<dbReference type="PANTHER" id="PTHR24205">
    <property type="entry name" value="FOUR AND A HALF LIM DOMAINS PROTEIN"/>
    <property type="match status" value="1"/>
</dbReference>
<reference evidence="7" key="1">
    <citation type="submission" date="2022-11" db="UniProtKB">
        <authorList>
            <consortium name="WormBaseParasite"/>
        </authorList>
    </citation>
    <scope>IDENTIFICATION</scope>
</reference>
<dbReference type="PANTHER" id="PTHR24205:SF4">
    <property type="entry name" value="PROTEIN ESPINAS"/>
    <property type="match status" value="1"/>
</dbReference>
<evidence type="ECO:0000256" key="1">
    <source>
        <dbReference type="ARBA" id="ARBA00022723"/>
    </source>
</evidence>
<keyword evidence="4" id="KW-0440">LIM domain</keyword>
<dbReference type="Proteomes" id="UP000887564">
    <property type="component" value="Unplaced"/>
</dbReference>
<proteinExistence type="predicted"/>
<feature type="domain" description="LIM zinc-binding" evidence="5">
    <location>
        <begin position="27"/>
        <end position="55"/>
    </location>
</feature>
<organism evidence="6 7">
    <name type="scientific">Parascaris equorum</name>
    <name type="common">Equine roundworm</name>
    <dbReference type="NCBI Taxonomy" id="6256"/>
    <lineage>
        <taxon>Eukaryota</taxon>
        <taxon>Metazoa</taxon>
        <taxon>Ecdysozoa</taxon>
        <taxon>Nematoda</taxon>
        <taxon>Chromadorea</taxon>
        <taxon>Rhabditida</taxon>
        <taxon>Spirurina</taxon>
        <taxon>Ascaridomorpha</taxon>
        <taxon>Ascaridoidea</taxon>
        <taxon>Ascarididae</taxon>
        <taxon>Parascaris</taxon>
    </lineage>
</organism>
<accession>A0A914RBP6</accession>
<dbReference type="Pfam" id="PF00412">
    <property type="entry name" value="LIM"/>
    <property type="match status" value="1"/>
</dbReference>
<evidence type="ECO:0000259" key="5">
    <source>
        <dbReference type="Pfam" id="PF00412"/>
    </source>
</evidence>
<evidence type="ECO:0000313" key="7">
    <source>
        <dbReference type="WBParaSite" id="PEQ_0000391301-mRNA-1"/>
    </source>
</evidence>
<sequence length="105" mass="11598">MLGTFICVEEYEGLEWSGTALRGIGGAKFISFEDRHWHNDCFICAQCSTSLVGKGSWQLTRNDVSSVKRRPRALSSSTQPRQPQCKETIALALSLELPHSSKSPA</sequence>
<evidence type="ECO:0000313" key="6">
    <source>
        <dbReference type="Proteomes" id="UP000887564"/>
    </source>
</evidence>
<dbReference type="AlphaFoldDB" id="A0A914RBP6"/>
<evidence type="ECO:0000256" key="2">
    <source>
        <dbReference type="ARBA" id="ARBA00022737"/>
    </source>
</evidence>
<keyword evidence="1" id="KW-0479">Metal-binding</keyword>
<protein>
    <submittedName>
        <fullName evidence="7">LIM zinc-binding domain-containing protein</fullName>
    </submittedName>
</protein>
<dbReference type="WBParaSite" id="PEQ_0000391301-mRNA-1">
    <property type="protein sequence ID" value="PEQ_0000391301-mRNA-1"/>
    <property type="gene ID" value="PEQ_0000391301"/>
</dbReference>
<dbReference type="GO" id="GO:0005634">
    <property type="term" value="C:nucleus"/>
    <property type="evidence" value="ECO:0007669"/>
    <property type="project" value="TreeGrafter"/>
</dbReference>
<dbReference type="GO" id="GO:0046872">
    <property type="term" value="F:metal ion binding"/>
    <property type="evidence" value="ECO:0007669"/>
    <property type="project" value="UniProtKB-KW"/>
</dbReference>
<name>A0A914RBP6_PAREQ</name>
<evidence type="ECO:0000256" key="3">
    <source>
        <dbReference type="ARBA" id="ARBA00022833"/>
    </source>
</evidence>